<proteinExistence type="predicted"/>
<dbReference type="EMBL" id="JASZYV010000003">
    <property type="protein sequence ID" value="MDM0045552.1"/>
    <property type="molecule type" value="Genomic_DNA"/>
</dbReference>
<reference evidence="2" key="1">
    <citation type="submission" date="2023-06" db="EMBL/GenBank/DDBJ databases">
        <authorList>
            <person name="Jiang Y."/>
            <person name="Liu Q."/>
        </authorList>
    </citation>
    <scope>NUCLEOTIDE SEQUENCE</scope>
    <source>
        <strain evidence="2">CGMCC 1.12089</strain>
    </source>
</reference>
<dbReference type="PANTHER" id="PTHR33840:SF1">
    <property type="entry name" value="TLE1 PHOSPHOLIPASE DOMAIN-CONTAINING PROTEIN"/>
    <property type="match status" value="1"/>
</dbReference>
<comment type="caution">
    <text evidence="2">The sequence shown here is derived from an EMBL/GenBank/DDBJ whole genome shotgun (WGS) entry which is preliminary data.</text>
</comment>
<protein>
    <submittedName>
        <fullName evidence="2">DUF2235 domain-containing protein</fullName>
    </submittedName>
</protein>
<dbReference type="PANTHER" id="PTHR33840">
    <property type="match status" value="1"/>
</dbReference>
<sequence>MSNTNTILEPAAVTSPASLASVNGGECERLLNIGIFFDGTNNNHHELDASVDTNISKLFKAYRDMPHEGHFPQYVSGVGTPFVELRREHAEPGGGPFGAGGEARILYGLLHIINVAYRVIKENRFRYFDNEKLNALCSDAQVFEHLGESSGQPTKDQQVLRDLGLPDGLVGASDVFKKKFFSQECARLHELLANRKTCPIVKSIYFDVFGFSRGAAQARVFVTWLHRYMLMGGQIFGVPSYVRMLGLFDTVASVGPSDAAASDGHHTWASAENLQIHPAVKNCVHYIALHELRTNFPSDSVRVGDTLPPNCHEHITPGAHSDVGGGYAPLDQGKGVRLLKGTLEPVADADMRLSNMPLQAMYAAARRSCLNHPYEPWLDINEDEDLRETFGISQQDQLLDQVTKYFDRCGVPAGLPIHVALREHGMRYLAWRYVINDAKRFNKLDSVQRAEMYPSTYKHYKMGQEIFSDQVSALKADRLDPSFNVKAPEIFQAVRALARSLQPKALQEMGTFFDDWVHDSYAGFIGQFYKNGKDSTWNAFTLDLAERQGYMRWRNIYQGDNFGLNFPQSVAPRAQQ</sequence>
<feature type="domain" description="T6SS Phospholipase effector Tle1-like catalytic" evidence="1">
    <location>
        <begin position="241"/>
        <end position="362"/>
    </location>
</feature>
<accession>A0ABT7NC84</accession>
<evidence type="ECO:0000313" key="2">
    <source>
        <dbReference type="EMBL" id="MDM0045552.1"/>
    </source>
</evidence>
<gene>
    <name evidence="2" type="ORF">QTH91_13750</name>
</gene>
<dbReference type="Proteomes" id="UP001174908">
    <property type="component" value="Unassembled WGS sequence"/>
</dbReference>
<dbReference type="RefSeq" id="WP_286660680.1">
    <property type="nucleotide sequence ID" value="NZ_JASZYV010000003.1"/>
</dbReference>
<dbReference type="Pfam" id="PF09994">
    <property type="entry name" value="T6SS_Tle1-like_cat"/>
    <property type="match status" value="1"/>
</dbReference>
<keyword evidence="3" id="KW-1185">Reference proteome</keyword>
<evidence type="ECO:0000259" key="1">
    <source>
        <dbReference type="Pfam" id="PF09994"/>
    </source>
</evidence>
<name>A0ABT7NC84_9BURK</name>
<dbReference type="InterPro" id="IPR018712">
    <property type="entry name" value="Tle1-like_cat"/>
</dbReference>
<organism evidence="2 3">
    <name type="scientific">Variovorax dokdonensis</name>
    <dbReference type="NCBI Taxonomy" id="344883"/>
    <lineage>
        <taxon>Bacteria</taxon>
        <taxon>Pseudomonadati</taxon>
        <taxon>Pseudomonadota</taxon>
        <taxon>Betaproteobacteria</taxon>
        <taxon>Burkholderiales</taxon>
        <taxon>Comamonadaceae</taxon>
        <taxon>Variovorax</taxon>
    </lineage>
</organism>
<evidence type="ECO:0000313" key="3">
    <source>
        <dbReference type="Proteomes" id="UP001174908"/>
    </source>
</evidence>